<feature type="non-terminal residue" evidence="2">
    <location>
        <position position="68"/>
    </location>
</feature>
<protein>
    <submittedName>
        <fullName evidence="2">Uncharacterized protein</fullName>
    </submittedName>
</protein>
<dbReference type="EMBL" id="OW152819">
    <property type="protein sequence ID" value="CAH2073742.1"/>
    <property type="molecule type" value="Genomic_DNA"/>
</dbReference>
<feature type="compositionally biased region" description="Basic and acidic residues" evidence="1">
    <location>
        <begin position="47"/>
        <end position="61"/>
    </location>
</feature>
<gene>
    <name evidence="2" type="ORF">IPOD504_LOCUS15768</name>
</gene>
<evidence type="ECO:0000313" key="3">
    <source>
        <dbReference type="Proteomes" id="UP000837857"/>
    </source>
</evidence>
<sequence>MKVFGYLKERSVRNDLLINHAYTAHSQQLKLAGTFSDYWKKSHPKLHPRENSKNDRERCQGIDDVIEP</sequence>
<evidence type="ECO:0000313" key="2">
    <source>
        <dbReference type="EMBL" id="CAH2073742.1"/>
    </source>
</evidence>
<reference evidence="2" key="1">
    <citation type="submission" date="2022-03" db="EMBL/GenBank/DDBJ databases">
        <authorList>
            <person name="Martin H S."/>
        </authorList>
    </citation>
    <scope>NUCLEOTIDE SEQUENCE</scope>
</reference>
<organism evidence="2 3">
    <name type="scientific">Iphiclides podalirius</name>
    <name type="common">scarce swallowtail</name>
    <dbReference type="NCBI Taxonomy" id="110791"/>
    <lineage>
        <taxon>Eukaryota</taxon>
        <taxon>Metazoa</taxon>
        <taxon>Ecdysozoa</taxon>
        <taxon>Arthropoda</taxon>
        <taxon>Hexapoda</taxon>
        <taxon>Insecta</taxon>
        <taxon>Pterygota</taxon>
        <taxon>Neoptera</taxon>
        <taxon>Endopterygota</taxon>
        <taxon>Lepidoptera</taxon>
        <taxon>Glossata</taxon>
        <taxon>Ditrysia</taxon>
        <taxon>Papilionoidea</taxon>
        <taxon>Papilionidae</taxon>
        <taxon>Papilioninae</taxon>
        <taxon>Iphiclides</taxon>
    </lineage>
</organism>
<feature type="region of interest" description="Disordered" evidence="1">
    <location>
        <begin position="42"/>
        <end position="68"/>
    </location>
</feature>
<keyword evidence="3" id="KW-1185">Reference proteome</keyword>
<evidence type="ECO:0000256" key="1">
    <source>
        <dbReference type="SAM" id="MobiDB-lite"/>
    </source>
</evidence>
<accession>A0ABN8J1P8</accession>
<name>A0ABN8J1P8_9NEOP</name>
<proteinExistence type="predicted"/>
<dbReference type="Proteomes" id="UP000837857">
    <property type="component" value="Chromosome 7"/>
</dbReference>